<keyword evidence="1" id="KW-1133">Transmembrane helix</keyword>
<dbReference type="SUPFAM" id="SSF54523">
    <property type="entry name" value="Pili subunits"/>
    <property type="match status" value="1"/>
</dbReference>
<dbReference type="PANTHER" id="PTHR30093:SF47">
    <property type="entry name" value="TYPE IV PILUS NON-CORE MINOR PILIN PILE"/>
    <property type="match status" value="1"/>
</dbReference>
<keyword evidence="1" id="KW-0812">Transmembrane</keyword>
<comment type="caution">
    <text evidence="2">The sequence shown here is derived from an EMBL/GenBank/DDBJ whole genome shotgun (WGS) entry which is preliminary data.</text>
</comment>
<dbReference type="InterPro" id="IPR012902">
    <property type="entry name" value="N_methyl_site"/>
</dbReference>
<dbReference type="Proteomes" id="UP001363010">
    <property type="component" value="Unassembled WGS sequence"/>
</dbReference>
<reference evidence="2 3" key="1">
    <citation type="submission" date="2024-03" db="EMBL/GenBank/DDBJ databases">
        <title>Novel species of the genus Variovorax.</title>
        <authorList>
            <person name="Liu Q."/>
            <person name="Xin Y.-H."/>
        </authorList>
    </citation>
    <scope>NUCLEOTIDE SEQUENCE [LARGE SCALE GENOMIC DNA]</scope>
    <source>
        <strain evidence="2 3">KACC 18501</strain>
    </source>
</reference>
<proteinExistence type="predicted"/>
<keyword evidence="1" id="KW-0472">Membrane</keyword>
<feature type="transmembrane region" description="Helical" evidence="1">
    <location>
        <begin position="29"/>
        <end position="52"/>
    </location>
</feature>
<accession>A0ABU8WBV2</accession>
<dbReference type="EMBL" id="JBBKZV010000043">
    <property type="protein sequence ID" value="MEJ8826852.1"/>
    <property type="molecule type" value="Genomic_DNA"/>
</dbReference>
<protein>
    <submittedName>
        <fullName evidence="2">Type IV pilin protein</fullName>
    </submittedName>
</protein>
<dbReference type="Pfam" id="PF16732">
    <property type="entry name" value="ComP_DUS"/>
    <property type="match status" value="1"/>
</dbReference>
<dbReference type="InterPro" id="IPR031982">
    <property type="entry name" value="PilE-like"/>
</dbReference>
<dbReference type="Gene3D" id="3.30.700.10">
    <property type="entry name" value="Glycoprotein, Type 4 Pilin"/>
    <property type="match status" value="1"/>
</dbReference>
<keyword evidence="3" id="KW-1185">Reference proteome</keyword>
<evidence type="ECO:0000256" key="1">
    <source>
        <dbReference type="SAM" id="Phobius"/>
    </source>
</evidence>
<dbReference type="PROSITE" id="PS00409">
    <property type="entry name" value="PROKAR_NTER_METHYL"/>
    <property type="match status" value="1"/>
</dbReference>
<evidence type="ECO:0000313" key="3">
    <source>
        <dbReference type="Proteomes" id="UP001363010"/>
    </source>
</evidence>
<dbReference type="RefSeq" id="WP_340367887.1">
    <property type="nucleotide sequence ID" value="NZ_JBBKZV010000043.1"/>
</dbReference>
<evidence type="ECO:0000313" key="2">
    <source>
        <dbReference type="EMBL" id="MEJ8826852.1"/>
    </source>
</evidence>
<dbReference type="PANTHER" id="PTHR30093">
    <property type="entry name" value="GENERAL SECRETION PATHWAY PROTEIN G"/>
    <property type="match status" value="1"/>
</dbReference>
<sequence length="166" mass="17887">MQREDAAMIKATFSCQVGRVSRRKHVRGFTLIELMIVVAVIGILSAIAYPSYKSYILKSRRADAKNALLDLAAREERVYSNTNQYTNDAATLGYSVLPFPVNSSGSSYYTLSVALDTSVTPTGYIAKATPTGSQTADTCLVFQVNQAGTQSNVDLAGIALTSANCW</sequence>
<name>A0ABU8WBV2_9BURK</name>
<dbReference type="InterPro" id="IPR045584">
    <property type="entry name" value="Pilin-like"/>
</dbReference>
<organism evidence="2 3">
    <name type="scientific">Variovorax humicola</name>
    <dbReference type="NCBI Taxonomy" id="1769758"/>
    <lineage>
        <taxon>Bacteria</taxon>
        <taxon>Pseudomonadati</taxon>
        <taxon>Pseudomonadota</taxon>
        <taxon>Betaproteobacteria</taxon>
        <taxon>Burkholderiales</taxon>
        <taxon>Comamonadaceae</taxon>
        <taxon>Variovorax</taxon>
    </lineage>
</organism>
<dbReference type="Pfam" id="PF07963">
    <property type="entry name" value="N_methyl"/>
    <property type="match status" value="1"/>
</dbReference>
<dbReference type="NCBIfam" id="TIGR02532">
    <property type="entry name" value="IV_pilin_GFxxxE"/>
    <property type="match status" value="1"/>
</dbReference>
<gene>
    <name evidence="2" type="ORF">WKW80_33440</name>
</gene>